<dbReference type="InterPro" id="IPR018682">
    <property type="entry name" value="DUF2167_membr"/>
</dbReference>
<gene>
    <name evidence="4" type="ORF">J2Z32_004193</name>
</gene>
<feature type="signal peptide" evidence="3">
    <location>
        <begin position="1"/>
        <end position="30"/>
    </location>
</feature>
<comment type="caution">
    <text evidence="4">The sequence shown here is derived from an EMBL/GenBank/DDBJ whole genome shotgun (WGS) entry which is preliminary data.</text>
</comment>
<dbReference type="Pfam" id="PF09935">
    <property type="entry name" value="DUF2167"/>
    <property type="match status" value="1"/>
</dbReference>
<keyword evidence="3" id="KW-0732">Signal</keyword>
<evidence type="ECO:0000256" key="1">
    <source>
        <dbReference type="SAM" id="MobiDB-lite"/>
    </source>
</evidence>
<sequence>MINKQRFRFGALSLMIAVLLTTLLPAPSFATNEDGATNNTQQENPLANLNWIEGQGQSIDVGTALAQLKLPKGYYFLDEKDSIVYLKETGNIPNGREIGTILPEDMSWSLFLEYEDTGHIKDEEKSDIDASALLDSYRKGTEESNKQLDAKYHLNVLGWHAEPHYDESIHSLTWATLLQDAEHNKLVNYNTRILTREGTISTILVSSPDTLDKDSAIVQKDIIENFSLKDGNKYTDFNPDTDKAAAYGLTGLILGGAGAVVAKKTGLLALILAFLKKGFVLIIAAFAWLGKVIFGKKKKQDNNPNVMSDVQEPAISETTTETKSESDDRFNQSDDRFNSDNRFK</sequence>
<evidence type="ECO:0000313" key="4">
    <source>
        <dbReference type="EMBL" id="MBP1907518.1"/>
    </source>
</evidence>
<keyword evidence="2" id="KW-0812">Transmembrane</keyword>
<protein>
    <submittedName>
        <fullName evidence="4">Membrane-anchored protein</fullName>
    </submittedName>
</protein>
<evidence type="ECO:0000256" key="3">
    <source>
        <dbReference type="SAM" id="SignalP"/>
    </source>
</evidence>
<evidence type="ECO:0000256" key="2">
    <source>
        <dbReference type="SAM" id="Phobius"/>
    </source>
</evidence>
<reference evidence="4 5" key="1">
    <citation type="submission" date="2021-03" db="EMBL/GenBank/DDBJ databases">
        <title>Genomic Encyclopedia of Type Strains, Phase IV (KMG-IV): sequencing the most valuable type-strain genomes for metagenomic binning, comparative biology and taxonomic classification.</title>
        <authorList>
            <person name="Goeker M."/>
        </authorList>
    </citation>
    <scope>NUCLEOTIDE SEQUENCE [LARGE SCALE GENOMIC DNA]</scope>
    <source>
        <strain evidence="4 5">DSM 14349</strain>
    </source>
</reference>
<proteinExistence type="predicted"/>
<dbReference type="Proteomes" id="UP001519272">
    <property type="component" value="Unassembled WGS sequence"/>
</dbReference>
<keyword evidence="2" id="KW-1133">Transmembrane helix</keyword>
<dbReference type="RefSeq" id="WP_210091096.1">
    <property type="nucleotide sequence ID" value="NZ_JAGGKG010000027.1"/>
</dbReference>
<name>A0ABS4FY59_9BACL</name>
<feature type="chain" id="PRO_5045797767" evidence="3">
    <location>
        <begin position="31"/>
        <end position="344"/>
    </location>
</feature>
<organism evidence="4 5">
    <name type="scientific">Paenibacillus turicensis</name>
    <dbReference type="NCBI Taxonomy" id="160487"/>
    <lineage>
        <taxon>Bacteria</taxon>
        <taxon>Bacillati</taxon>
        <taxon>Bacillota</taxon>
        <taxon>Bacilli</taxon>
        <taxon>Bacillales</taxon>
        <taxon>Paenibacillaceae</taxon>
        <taxon>Paenibacillus</taxon>
    </lineage>
</organism>
<evidence type="ECO:0000313" key="5">
    <source>
        <dbReference type="Proteomes" id="UP001519272"/>
    </source>
</evidence>
<keyword evidence="5" id="KW-1185">Reference proteome</keyword>
<feature type="compositionally biased region" description="Basic and acidic residues" evidence="1">
    <location>
        <begin position="320"/>
        <end position="344"/>
    </location>
</feature>
<keyword evidence="2" id="KW-0472">Membrane</keyword>
<feature type="transmembrane region" description="Helical" evidence="2">
    <location>
        <begin position="267"/>
        <end position="289"/>
    </location>
</feature>
<dbReference type="EMBL" id="JAGGKG010000027">
    <property type="protein sequence ID" value="MBP1907518.1"/>
    <property type="molecule type" value="Genomic_DNA"/>
</dbReference>
<feature type="region of interest" description="Disordered" evidence="1">
    <location>
        <begin position="299"/>
        <end position="344"/>
    </location>
</feature>
<accession>A0ABS4FY59</accession>